<feature type="transmembrane region" description="Helical" evidence="7">
    <location>
        <begin position="396"/>
        <end position="414"/>
    </location>
</feature>
<dbReference type="InterPro" id="IPR020846">
    <property type="entry name" value="MFS_dom"/>
</dbReference>
<dbReference type="SUPFAM" id="SSF103473">
    <property type="entry name" value="MFS general substrate transporter"/>
    <property type="match status" value="1"/>
</dbReference>
<feature type="transmembrane region" description="Helical" evidence="7">
    <location>
        <begin position="460"/>
        <end position="479"/>
    </location>
</feature>
<dbReference type="GO" id="GO:0016020">
    <property type="term" value="C:membrane"/>
    <property type="evidence" value="ECO:0007669"/>
    <property type="project" value="TreeGrafter"/>
</dbReference>
<dbReference type="PANTHER" id="PTHR23514">
    <property type="entry name" value="BYPASS OF STOP CODON PROTEIN 6"/>
    <property type="match status" value="1"/>
</dbReference>
<dbReference type="Pfam" id="PF07690">
    <property type="entry name" value="MFS_1"/>
    <property type="match status" value="1"/>
</dbReference>
<dbReference type="InterPro" id="IPR051788">
    <property type="entry name" value="MFS_Transporter"/>
</dbReference>
<proteinExistence type="inferred from homology"/>
<dbReference type="InterPro" id="IPR036259">
    <property type="entry name" value="MFS_trans_sf"/>
</dbReference>
<dbReference type="Proteomes" id="UP001383192">
    <property type="component" value="Unassembled WGS sequence"/>
</dbReference>
<comment type="caution">
    <text evidence="9">The sequence shown here is derived from an EMBL/GenBank/DDBJ whole genome shotgun (WGS) entry which is preliminary data.</text>
</comment>
<dbReference type="EMBL" id="JAYKXP010000057">
    <property type="protein sequence ID" value="KAK7034552.1"/>
    <property type="molecule type" value="Genomic_DNA"/>
</dbReference>
<gene>
    <name evidence="9" type="ORF">VNI00_012399</name>
</gene>
<evidence type="ECO:0000256" key="5">
    <source>
        <dbReference type="ARBA" id="ARBA00022989"/>
    </source>
</evidence>
<keyword evidence="5 7" id="KW-1133">Transmembrane helix</keyword>
<dbReference type="Gene3D" id="1.20.1250.20">
    <property type="entry name" value="MFS general substrate transporter like domains"/>
    <property type="match status" value="2"/>
</dbReference>
<dbReference type="GO" id="GO:0022857">
    <property type="term" value="F:transmembrane transporter activity"/>
    <property type="evidence" value="ECO:0007669"/>
    <property type="project" value="InterPro"/>
</dbReference>
<reference evidence="9 10" key="1">
    <citation type="submission" date="2024-01" db="EMBL/GenBank/DDBJ databases">
        <title>A draft genome for a cacao thread blight-causing isolate of Paramarasmius palmivorus.</title>
        <authorList>
            <person name="Baruah I.K."/>
            <person name="Bukari Y."/>
            <person name="Amoako-Attah I."/>
            <person name="Meinhardt L.W."/>
            <person name="Bailey B.A."/>
            <person name="Cohen S.P."/>
        </authorList>
    </citation>
    <scope>NUCLEOTIDE SEQUENCE [LARGE SCALE GENOMIC DNA]</scope>
    <source>
        <strain evidence="9 10">GH-12</strain>
    </source>
</reference>
<dbReference type="InterPro" id="IPR011701">
    <property type="entry name" value="MFS"/>
</dbReference>
<evidence type="ECO:0000256" key="4">
    <source>
        <dbReference type="ARBA" id="ARBA00022692"/>
    </source>
</evidence>
<keyword evidence="6 7" id="KW-0472">Membrane</keyword>
<accession>A0AAW0CA08</accession>
<name>A0AAW0CA08_9AGAR</name>
<organism evidence="9 10">
    <name type="scientific">Paramarasmius palmivorus</name>
    <dbReference type="NCBI Taxonomy" id="297713"/>
    <lineage>
        <taxon>Eukaryota</taxon>
        <taxon>Fungi</taxon>
        <taxon>Dikarya</taxon>
        <taxon>Basidiomycota</taxon>
        <taxon>Agaricomycotina</taxon>
        <taxon>Agaricomycetes</taxon>
        <taxon>Agaricomycetidae</taxon>
        <taxon>Agaricales</taxon>
        <taxon>Marasmiineae</taxon>
        <taxon>Marasmiaceae</taxon>
        <taxon>Paramarasmius</taxon>
    </lineage>
</organism>
<dbReference type="PROSITE" id="PS50850">
    <property type="entry name" value="MFS"/>
    <property type="match status" value="1"/>
</dbReference>
<dbReference type="PANTHER" id="PTHR23514:SF3">
    <property type="entry name" value="BYPASS OF STOP CODON PROTEIN 6"/>
    <property type="match status" value="1"/>
</dbReference>
<evidence type="ECO:0000313" key="10">
    <source>
        <dbReference type="Proteomes" id="UP001383192"/>
    </source>
</evidence>
<keyword evidence="10" id="KW-1185">Reference proteome</keyword>
<comment type="subcellular location">
    <subcellularLocation>
        <location evidence="1">Endomembrane system</location>
        <topology evidence="1">Multi-pass membrane protein</topology>
    </subcellularLocation>
</comment>
<keyword evidence="3" id="KW-0813">Transport</keyword>
<dbReference type="FunFam" id="1.20.1250.20:FF:000286">
    <property type="entry name" value="MFS efflux transporter"/>
    <property type="match status" value="1"/>
</dbReference>
<dbReference type="GO" id="GO:0012505">
    <property type="term" value="C:endomembrane system"/>
    <property type="evidence" value="ECO:0007669"/>
    <property type="project" value="UniProtKB-SubCell"/>
</dbReference>
<evidence type="ECO:0000259" key="8">
    <source>
        <dbReference type="PROSITE" id="PS50850"/>
    </source>
</evidence>
<feature type="domain" description="Major facilitator superfamily (MFS) profile" evidence="8">
    <location>
        <begin position="86"/>
        <end position="483"/>
    </location>
</feature>
<evidence type="ECO:0000256" key="7">
    <source>
        <dbReference type="SAM" id="Phobius"/>
    </source>
</evidence>
<evidence type="ECO:0000313" key="9">
    <source>
        <dbReference type="EMBL" id="KAK7034552.1"/>
    </source>
</evidence>
<feature type="transmembrane region" description="Helical" evidence="7">
    <location>
        <begin position="343"/>
        <end position="364"/>
    </location>
</feature>
<feature type="transmembrane region" description="Helical" evidence="7">
    <location>
        <begin position="175"/>
        <end position="193"/>
    </location>
</feature>
<feature type="transmembrane region" description="Helical" evidence="7">
    <location>
        <begin position="239"/>
        <end position="261"/>
    </location>
</feature>
<comment type="similarity">
    <text evidence="2">Belongs to the major facilitator superfamily.</text>
</comment>
<feature type="transmembrane region" description="Helical" evidence="7">
    <location>
        <begin position="122"/>
        <end position="145"/>
    </location>
</feature>
<evidence type="ECO:0000256" key="1">
    <source>
        <dbReference type="ARBA" id="ARBA00004127"/>
    </source>
</evidence>
<evidence type="ECO:0000256" key="2">
    <source>
        <dbReference type="ARBA" id="ARBA00008335"/>
    </source>
</evidence>
<dbReference type="AlphaFoldDB" id="A0AAW0CA08"/>
<feature type="transmembrane region" description="Helical" evidence="7">
    <location>
        <begin position="426"/>
        <end position="448"/>
    </location>
</feature>
<evidence type="ECO:0000256" key="3">
    <source>
        <dbReference type="ARBA" id="ARBA00022448"/>
    </source>
</evidence>
<keyword evidence="4 7" id="KW-0812">Transmembrane</keyword>
<feature type="transmembrane region" description="Helical" evidence="7">
    <location>
        <begin position="214"/>
        <end position="233"/>
    </location>
</feature>
<feature type="transmembrane region" description="Helical" evidence="7">
    <location>
        <begin position="302"/>
        <end position="323"/>
    </location>
</feature>
<sequence length="487" mass="52879">MDGLSVAERHRERERNLDVYVLPTLPYRSKPSDDCFEDNTQEDPMSLRVIHNHTIVTTSNAATTEPPVEAVRRPSKISTQTQVRIQFGAIFWSMFLCGWSDATTGPLLPRIQEFYHVNDAVVSLIFVFQCSGFVIGASMMVPLLYRFGFGKTVVAGAILHMLASGIQAASTSFPLFVSAYLLAGIGVAFQDAGENAYVANMRHNIEMRMGFIHAAYGIGALSSPLAATQFARISDGNRWHYHFLCALGIGLLSAVSLSLAFRFKKQEDCLADIGQLPEESDSGEPATNAGGSFKTIFRHKNVHLLSLFVLVYVGVEVTIGANTREGWITTYILRLRDGGVNSGYISSGFFAGITIGRLGLLWLNAKIGDRYAMYLYIFLAIGLELVVWLVPSLIGSGISIALVGILLGPMYPIVMNHAGRILPRWLLTGAVSWVCGFGQSGAALLPFMTGALAGKYGIGTLQPILVAMMATMIVVWAVVPGGPRKVD</sequence>
<feature type="transmembrane region" description="Helical" evidence="7">
    <location>
        <begin position="371"/>
        <end position="390"/>
    </location>
</feature>
<protein>
    <recommendedName>
        <fullName evidence="8">Major facilitator superfamily (MFS) profile domain-containing protein</fullName>
    </recommendedName>
</protein>
<evidence type="ECO:0000256" key="6">
    <source>
        <dbReference type="ARBA" id="ARBA00023136"/>
    </source>
</evidence>